<dbReference type="RefSeq" id="WP_006970936.1">
    <property type="nucleotide sequence ID" value="NZ_ABCS01000015.1"/>
</dbReference>
<dbReference type="InterPro" id="IPR017441">
    <property type="entry name" value="Protein_kinase_ATP_BS"/>
</dbReference>
<dbReference type="OrthoDB" id="9797180at2"/>
<protein>
    <submittedName>
        <fullName evidence="8">Serine/threonine protein kinase</fullName>
    </submittedName>
</protein>
<dbReference type="SUPFAM" id="SSF56112">
    <property type="entry name" value="Protein kinase-like (PK-like)"/>
    <property type="match status" value="1"/>
</dbReference>
<evidence type="ECO:0000256" key="1">
    <source>
        <dbReference type="ARBA" id="ARBA00022679"/>
    </source>
</evidence>
<keyword evidence="1" id="KW-0808">Transferase</keyword>
<feature type="binding site" evidence="5">
    <location>
        <position position="49"/>
    </location>
    <ligand>
        <name>ATP</name>
        <dbReference type="ChEBI" id="CHEBI:30616"/>
    </ligand>
</feature>
<dbReference type="PANTHER" id="PTHR43289">
    <property type="entry name" value="MITOGEN-ACTIVATED PROTEIN KINASE KINASE KINASE 20-RELATED"/>
    <property type="match status" value="1"/>
</dbReference>
<keyword evidence="4 5" id="KW-0067">ATP-binding</keyword>
<dbReference type="InterPro" id="IPR011009">
    <property type="entry name" value="Kinase-like_dom_sf"/>
</dbReference>
<dbReference type="GO" id="GO:0004674">
    <property type="term" value="F:protein serine/threonine kinase activity"/>
    <property type="evidence" value="ECO:0007669"/>
    <property type="project" value="UniProtKB-KW"/>
</dbReference>
<evidence type="ECO:0000313" key="8">
    <source>
        <dbReference type="EMBL" id="EDM79924.1"/>
    </source>
</evidence>
<dbReference type="CDD" id="cd14014">
    <property type="entry name" value="STKc_PknB_like"/>
    <property type="match status" value="1"/>
</dbReference>
<dbReference type="Proteomes" id="UP000005801">
    <property type="component" value="Unassembled WGS sequence"/>
</dbReference>
<dbReference type="SMART" id="SM00220">
    <property type="entry name" value="S_TKc"/>
    <property type="match status" value="1"/>
</dbReference>
<dbReference type="PROSITE" id="PS50011">
    <property type="entry name" value="PROTEIN_KINASE_DOM"/>
    <property type="match status" value="1"/>
</dbReference>
<dbReference type="STRING" id="391625.PPSIR1_22821"/>
<accession>A6G2I7</accession>
<dbReference type="PROSITE" id="PS00108">
    <property type="entry name" value="PROTEIN_KINASE_ST"/>
    <property type="match status" value="1"/>
</dbReference>
<feature type="region of interest" description="Disordered" evidence="6">
    <location>
        <begin position="311"/>
        <end position="384"/>
    </location>
</feature>
<keyword evidence="3 8" id="KW-0418">Kinase</keyword>
<dbReference type="Gene3D" id="1.25.40.10">
    <property type="entry name" value="Tetratricopeptide repeat domain"/>
    <property type="match status" value="1"/>
</dbReference>
<evidence type="ECO:0000256" key="3">
    <source>
        <dbReference type="ARBA" id="ARBA00022777"/>
    </source>
</evidence>
<proteinExistence type="predicted"/>
<feature type="domain" description="Protein kinase" evidence="7">
    <location>
        <begin position="20"/>
        <end position="286"/>
    </location>
</feature>
<dbReference type="Pfam" id="PF00069">
    <property type="entry name" value="Pkinase"/>
    <property type="match status" value="1"/>
</dbReference>
<evidence type="ECO:0000256" key="2">
    <source>
        <dbReference type="ARBA" id="ARBA00022741"/>
    </source>
</evidence>
<dbReference type="InterPro" id="IPR000719">
    <property type="entry name" value="Prot_kinase_dom"/>
</dbReference>
<organism evidence="8 9">
    <name type="scientific">Plesiocystis pacifica SIR-1</name>
    <dbReference type="NCBI Taxonomy" id="391625"/>
    <lineage>
        <taxon>Bacteria</taxon>
        <taxon>Pseudomonadati</taxon>
        <taxon>Myxococcota</taxon>
        <taxon>Polyangia</taxon>
        <taxon>Nannocystales</taxon>
        <taxon>Nannocystaceae</taxon>
        <taxon>Plesiocystis</taxon>
    </lineage>
</organism>
<evidence type="ECO:0000256" key="4">
    <source>
        <dbReference type="ARBA" id="ARBA00022840"/>
    </source>
</evidence>
<dbReference type="SUPFAM" id="SSF48452">
    <property type="entry name" value="TPR-like"/>
    <property type="match status" value="1"/>
</dbReference>
<keyword evidence="9" id="KW-1185">Reference proteome</keyword>
<dbReference type="Gene3D" id="1.10.510.10">
    <property type="entry name" value="Transferase(Phosphotransferase) domain 1"/>
    <property type="match status" value="1"/>
</dbReference>
<reference evidence="8 9" key="1">
    <citation type="submission" date="2007-06" db="EMBL/GenBank/DDBJ databases">
        <authorList>
            <person name="Shimkets L."/>
            <person name="Ferriera S."/>
            <person name="Johnson J."/>
            <person name="Kravitz S."/>
            <person name="Beeson K."/>
            <person name="Sutton G."/>
            <person name="Rogers Y.-H."/>
            <person name="Friedman R."/>
            <person name="Frazier M."/>
            <person name="Venter J.C."/>
        </authorList>
    </citation>
    <scope>NUCLEOTIDE SEQUENCE [LARGE SCALE GENOMIC DNA]</scope>
    <source>
        <strain evidence="8 9">SIR-1</strain>
    </source>
</reference>
<dbReference type="InterPro" id="IPR011990">
    <property type="entry name" value="TPR-like_helical_dom_sf"/>
</dbReference>
<gene>
    <name evidence="8" type="ORF">PPSIR1_22821</name>
</gene>
<dbReference type="GO" id="GO:0005524">
    <property type="term" value="F:ATP binding"/>
    <property type="evidence" value="ECO:0007669"/>
    <property type="project" value="UniProtKB-UniRule"/>
</dbReference>
<keyword evidence="8" id="KW-0723">Serine/threonine-protein kinase</keyword>
<dbReference type="AlphaFoldDB" id="A6G2I7"/>
<evidence type="ECO:0000256" key="5">
    <source>
        <dbReference type="PROSITE-ProRule" id="PRU10141"/>
    </source>
</evidence>
<dbReference type="Gene3D" id="3.30.200.20">
    <property type="entry name" value="Phosphorylase Kinase, domain 1"/>
    <property type="match status" value="1"/>
</dbReference>
<sequence>MRPGPDAPLPVVGELFAGRYRVEALLGRGGMGSVYRVHDRELDERIALKLLDAASTSGSSVERFRREVRLARRVTHHNVARTYDLGEHGGLHFLTMELVEGSNLRDWLRKFRPNPARVVELAGQIAAGLGSAHAAGIIHRDLKPSNVLLDLSGGPQTRGASAMRVALTDFGVARMSAEQTVGGGGRGMLGTPAYMAPEQVAGEETTPATDLYALGLMIFEMLAGRLPFSGDNAVALALARLREEPVALDEEAIPGAMRPLLARTLARDPGQRYVDALAFLAELDGLRGELGAPGARTLTESERRVDIEADTGLATEMATGAPLGTVGPGEEPRSGPESRTGIGADSGTGSDTGSGTGSVELRSRAGAPTTTSRRMFGTSSSLGLGRRGKPLAVLPFRYRGPADSAYLVDAMLEELTDLLSQTRGLEVSSAGATRRFGELDERDPRTLGRELGVALIVDGTVQLVGSLDAQRSQGPGDRGPRLRVSARVLDVEGGFQLWSDRFDGEFADVFEIQDKLCKRIAEALRVELEIIGDDVPDDLEAIESYMRARSAKLLWRLRGPDGAIALYKQTLARAPRFKAALAGLAFASMRGWFLPEGDVDADYDWPRECAEAVAMAMEWAPDHAETRVAAAALAIQNADLRGGALHLREALRIAPTCALAHEYLGRLLIEGPKPARGVAHLEQALQLDPELEWCKGDLARYKALRGDLDGYQRLVDELSASSDRYRMPTALMQLRVGAWTGDRSRIEWARDQSDPTSWDNAERVAHTLAQTLLADYDIAAIEGFYNVAMGQSSNTRAQTYFTQIIAEQCAYHGDLERALHYLEVAAELLLTDALWLDNCPLFEALRGGQLGDEAAQRFATLRQKTRRRADAVLTP</sequence>
<dbReference type="InterPro" id="IPR008271">
    <property type="entry name" value="Ser/Thr_kinase_AS"/>
</dbReference>
<evidence type="ECO:0000259" key="7">
    <source>
        <dbReference type="PROSITE" id="PS50011"/>
    </source>
</evidence>
<keyword evidence="2 5" id="KW-0547">Nucleotide-binding</keyword>
<comment type="caution">
    <text evidence="8">The sequence shown here is derived from an EMBL/GenBank/DDBJ whole genome shotgun (WGS) entry which is preliminary data.</text>
</comment>
<dbReference type="eggNOG" id="COG0515">
    <property type="taxonomic scope" value="Bacteria"/>
</dbReference>
<dbReference type="PANTHER" id="PTHR43289:SF6">
    <property type="entry name" value="SERINE_THREONINE-PROTEIN KINASE NEKL-3"/>
    <property type="match status" value="1"/>
</dbReference>
<dbReference type="PROSITE" id="PS00107">
    <property type="entry name" value="PROTEIN_KINASE_ATP"/>
    <property type="match status" value="1"/>
</dbReference>
<evidence type="ECO:0000313" key="9">
    <source>
        <dbReference type="Proteomes" id="UP000005801"/>
    </source>
</evidence>
<name>A6G2I7_9BACT</name>
<evidence type="ECO:0000256" key="6">
    <source>
        <dbReference type="SAM" id="MobiDB-lite"/>
    </source>
</evidence>
<feature type="compositionally biased region" description="Gly residues" evidence="6">
    <location>
        <begin position="344"/>
        <end position="356"/>
    </location>
</feature>
<dbReference type="EMBL" id="ABCS01000015">
    <property type="protein sequence ID" value="EDM79924.1"/>
    <property type="molecule type" value="Genomic_DNA"/>
</dbReference>